<evidence type="ECO:0008006" key="4">
    <source>
        <dbReference type="Google" id="ProtNLM"/>
    </source>
</evidence>
<evidence type="ECO:0000313" key="3">
    <source>
        <dbReference type="Proteomes" id="UP000005413"/>
    </source>
</evidence>
<reference evidence="2 3" key="1">
    <citation type="journal article" date="2012" name="BMC Genomics">
        <title>Comparative genomic analysis of the genus Staphylococcus including Staphylococcus aureus and its newly described sister species Staphylococcus simiae.</title>
        <authorList>
            <person name="Suzuki H."/>
            <person name="Lefebure T."/>
            <person name="Pavinski Bitar P."/>
            <person name="Stanhope M.J."/>
        </authorList>
    </citation>
    <scope>NUCLEOTIDE SEQUENCE [LARGE SCALE GENOMIC DNA]</scope>
    <source>
        <strain evidence="2 3">CCM 7213</strain>
    </source>
</reference>
<accession>G5JKH3</accession>
<dbReference type="PATRIC" id="fig|911238.3.peg.1743"/>
<keyword evidence="1" id="KW-0472">Membrane</keyword>
<sequence length="121" mass="14027">MSRKQIITRVVIILVISLIVAVAFFFCLKTYQGHKNIAMIDSYLEEKNLKDKVKTQDTLYSAKKGIYYKEITFKDDPGVTYIVQPISTYKGIFVEGFDSETKKSLKHAKHKYFSQTYKPSK</sequence>
<proteinExistence type="predicted"/>
<dbReference type="EMBL" id="AEUN01000486">
    <property type="protein sequence ID" value="EHJ07282.1"/>
    <property type="molecule type" value="Genomic_DNA"/>
</dbReference>
<dbReference type="Proteomes" id="UP000005413">
    <property type="component" value="Unassembled WGS sequence"/>
</dbReference>
<organism evidence="2 3">
    <name type="scientific">Staphylococcus simiae CCM 7213 = CCUG 51256</name>
    <dbReference type="NCBI Taxonomy" id="911238"/>
    <lineage>
        <taxon>Bacteria</taxon>
        <taxon>Bacillati</taxon>
        <taxon>Bacillota</taxon>
        <taxon>Bacilli</taxon>
        <taxon>Bacillales</taxon>
        <taxon>Staphylococcaceae</taxon>
        <taxon>Staphylococcus</taxon>
    </lineage>
</organism>
<protein>
    <recommendedName>
        <fullName evidence="4">DUF3139 domain-containing protein</fullName>
    </recommendedName>
</protein>
<name>G5JKH3_9STAP</name>
<evidence type="ECO:0000256" key="1">
    <source>
        <dbReference type="SAM" id="Phobius"/>
    </source>
</evidence>
<dbReference type="Pfam" id="PF11337">
    <property type="entry name" value="DUF3139"/>
    <property type="match status" value="1"/>
</dbReference>
<keyword evidence="1" id="KW-0812">Transmembrane</keyword>
<dbReference type="AlphaFoldDB" id="G5JKH3"/>
<keyword evidence="1" id="KW-1133">Transmembrane helix</keyword>
<gene>
    <name evidence="2" type="ORF">SS7213T_09969</name>
</gene>
<dbReference type="OrthoDB" id="2410518at2"/>
<evidence type="ECO:0000313" key="2">
    <source>
        <dbReference type="EMBL" id="EHJ07282.1"/>
    </source>
</evidence>
<dbReference type="InterPro" id="IPR021486">
    <property type="entry name" value="DUF3139"/>
</dbReference>
<comment type="caution">
    <text evidence="2">The sequence shown here is derived from an EMBL/GenBank/DDBJ whole genome shotgun (WGS) entry which is preliminary data.</text>
</comment>
<dbReference type="RefSeq" id="WP_002464684.1">
    <property type="nucleotide sequence ID" value="NZ_AEUN01000486.1"/>
</dbReference>
<feature type="transmembrane region" description="Helical" evidence="1">
    <location>
        <begin position="6"/>
        <end position="28"/>
    </location>
</feature>
<keyword evidence="3" id="KW-1185">Reference proteome</keyword>